<dbReference type="PANTHER" id="PTHR36811:SF2">
    <property type="entry name" value="OS08G0444440 PROTEIN"/>
    <property type="match status" value="1"/>
</dbReference>
<keyword evidence="2" id="KW-0812">Transmembrane</keyword>
<accession>A0A6J0ZSC6</accession>
<proteinExistence type="predicted"/>
<dbReference type="GeneID" id="110411596"/>
<feature type="region of interest" description="Disordered" evidence="1">
    <location>
        <begin position="1"/>
        <end position="20"/>
    </location>
</feature>
<dbReference type="Proteomes" id="UP000504621">
    <property type="component" value="Unplaced"/>
</dbReference>
<organism evidence="3 4">
    <name type="scientific">Herrania umbratica</name>
    <dbReference type="NCBI Taxonomy" id="108875"/>
    <lineage>
        <taxon>Eukaryota</taxon>
        <taxon>Viridiplantae</taxon>
        <taxon>Streptophyta</taxon>
        <taxon>Embryophyta</taxon>
        <taxon>Tracheophyta</taxon>
        <taxon>Spermatophyta</taxon>
        <taxon>Magnoliopsida</taxon>
        <taxon>eudicotyledons</taxon>
        <taxon>Gunneridae</taxon>
        <taxon>Pentapetalae</taxon>
        <taxon>rosids</taxon>
        <taxon>malvids</taxon>
        <taxon>Malvales</taxon>
        <taxon>Malvaceae</taxon>
        <taxon>Byttnerioideae</taxon>
        <taxon>Herrania</taxon>
    </lineage>
</organism>
<reference evidence="4" key="1">
    <citation type="submission" date="2025-08" db="UniProtKB">
        <authorList>
            <consortium name="RefSeq"/>
        </authorList>
    </citation>
    <scope>IDENTIFICATION</scope>
    <source>
        <tissue evidence="4">Leaf</tissue>
    </source>
</reference>
<dbReference type="OrthoDB" id="1080856at2759"/>
<keyword evidence="2" id="KW-0472">Membrane</keyword>
<protein>
    <submittedName>
        <fullName evidence="4">Uncharacterized protein LOC110411596</fullName>
    </submittedName>
</protein>
<evidence type="ECO:0000313" key="3">
    <source>
        <dbReference type="Proteomes" id="UP000504621"/>
    </source>
</evidence>
<feature type="transmembrane region" description="Helical" evidence="2">
    <location>
        <begin position="76"/>
        <end position="99"/>
    </location>
</feature>
<evidence type="ECO:0000256" key="1">
    <source>
        <dbReference type="SAM" id="MobiDB-lite"/>
    </source>
</evidence>
<keyword evidence="2" id="KW-1133">Transmembrane helix</keyword>
<evidence type="ECO:0000256" key="2">
    <source>
        <dbReference type="SAM" id="Phobius"/>
    </source>
</evidence>
<sequence>MEKTKRVSLGVQKKSKATKQSKKKFLNNVLDYRKSDSYMFAPLISPPRSGVKMKEVIKGNRKNVLKKFGKYMKSGIYMYAPLVSSQLIGSPTSVLSVLLL</sequence>
<keyword evidence="3" id="KW-1185">Reference proteome</keyword>
<dbReference type="RefSeq" id="XP_021277501.1">
    <property type="nucleotide sequence ID" value="XM_021421826.1"/>
</dbReference>
<dbReference type="PANTHER" id="PTHR36811">
    <property type="entry name" value="OS08G0444440 PROTEIN"/>
    <property type="match status" value="1"/>
</dbReference>
<evidence type="ECO:0000313" key="4">
    <source>
        <dbReference type="RefSeq" id="XP_021277501.1"/>
    </source>
</evidence>
<gene>
    <name evidence="4" type="primary">LOC110411596</name>
</gene>
<name>A0A6J0ZSC6_9ROSI</name>
<dbReference type="AlphaFoldDB" id="A0A6J0ZSC6"/>